<comment type="caution">
    <text evidence="3">The sequence shown here is derived from an EMBL/GenBank/DDBJ whole genome shotgun (WGS) entry which is preliminary data.</text>
</comment>
<proteinExistence type="predicted"/>
<dbReference type="AlphaFoldDB" id="A0A2K1DYL1"/>
<reference evidence="3 4" key="1">
    <citation type="submission" date="2018-01" db="EMBL/GenBank/DDBJ databases">
        <title>The draft genome of Hanstruepera neustonica JCM19743.</title>
        <authorList>
            <person name="He R.-H."/>
            <person name="Du Z.-J."/>
        </authorList>
    </citation>
    <scope>NUCLEOTIDE SEQUENCE [LARGE SCALE GENOMIC DNA]</scope>
    <source>
        <strain evidence="3 4">JCM19743</strain>
    </source>
</reference>
<dbReference type="Gene3D" id="3.40.50.10610">
    <property type="entry name" value="ABC-type transport auxiliary lipoprotein component"/>
    <property type="match status" value="1"/>
</dbReference>
<protein>
    <submittedName>
        <fullName evidence="3">Uncharacterized protein</fullName>
    </submittedName>
</protein>
<feature type="transmembrane region" description="Helical" evidence="2">
    <location>
        <begin position="6"/>
        <end position="24"/>
    </location>
</feature>
<keyword evidence="2" id="KW-0472">Membrane</keyword>
<evidence type="ECO:0000256" key="2">
    <source>
        <dbReference type="SAM" id="Phobius"/>
    </source>
</evidence>
<keyword evidence="2" id="KW-1133">Transmembrane helix</keyword>
<keyword evidence="2" id="KW-0812">Transmembrane</keyword>
<organism evidence="3 4">
    <name type="scientific">Hanstruepera neustonica</name>
    <dbReference type="NCBI Taxonomy" id="1445657"/>
    <lineage>
        <taxon>Bacteria</taxon>
        <taxon>Pseudomonadati</taxon>
        <taxon>Bacteroidota</taxon>
        <taxon>Flavobacteriia</taxon>
        <taxon>Flavobacteriales</taxon>
        <taxon>Flavobacteriaceae</taxon>
        <taxon>Hanstruepera</taxon>
    </lineage>
</organism>
<feature type="transmembrane region" description="Helical" evidence="2">
    <location>
        <begin position="36"/>
        <end position="53"/>
    </location>
</feature>
<accession>A0A2K1DYL1</accession>
<feature type="region of interest" description="Disordered" evidence="1">
    <location>
        <begin position="223"/>
        <end position="253"/>
    </location>
</feature>
<gene>
    <name evidence="3" type="ORF">C1T31_08995</name>
</gene>
<dbReference type="EMBL" id="POWF01000004">
    <property type="protein sequence ID" value="PNQ73116.1"/>
    <property type="molecule type" value="Genomic_DNA"/>
</dbReference>
<evidence type="ECO:0000313" key="4">
    <source>
        <dbReference type="Proteomes" id="UP000236641"/>
    </source>
</evidence>
<dbReference type="Proteomes" id="UP000236641">
    <property type="component" value="Unassembled WGS sequence"/>
</dbReference>
<name>A0A2K1DYL1_9FLAO</name>
<sequence>MCKLLLDFFLIIFNVNYLTTINIKNMSYLKTLQTKPLLLTLVLFLSFGFMIEVNAQDKVIMLNGEEKIGKILGLDDSTIKFVHSGEDLEYTLKKSEIEKIIFSSGRTEVVNQKVAPVDPLKTAADKRNKIAVMPFTVNTNDADVDPTSMGKQMQNDCVFILRDVKAGMYTIQDPMTTDALLSQHGISLDQVRTIPPADMANMLGVEYVLYGTCDLQNKGAHSYGSSVNSYNEKQKRDNRDKKTKGTEVTSTSSTTTIEYDTHITLSVFNDQGSNVYSEKRNPFGSGTDAYSVGVKYLLKRSPFGTKH</sequence>
<evidence type="ECO:0000256" key="1">
    <source>
        <dbReference type="SAM" id="MobiDB-lite"/>
    </source>
</evidence>
<feature type="compositionally biased region" description="Basic and acidic residues" evidence="1">
    <location>
        <begin position="232"/>
        <end position="245"/>
    </location>
</feature>
<evidence type="ECO:0000313" key="3">
    <source>
        <dbReference type="EMBL" id="PNQ73116.1"/>
    </source>
</evidence>
<keyword evidence="4" id="KW-1185">Reference proteome</keyword>